<proteinExistence type="predicted"/>
<organism evidence="3 4">
    <name type="scientific">Ramlibacter aquaticus</name>
    <dbReference type="NCBI Taxonomy" id="2780094"/>
    <lineage>
        <taxon>Bacteria</taxon>
        <taxon>Pseudomonadati</taxon>
        <taxon>Pseudomonadota</taxon>
        <taxon>Betaproteobacteria</taxon>
        <taxon>Burkholderiales</taxon>
        <taxon>Comamonadaceae</taxon>
        <taxon>Ramlibacter</taxon>
    </lineage>
</organism>
<feature type="transmembrane region" description="Helical" evidence="2">
    <location>
        <begin position="12"/>
        <end position="33"/>
    </location>
</feature>
<dbReference type="Proteomes" id="UP000715965">
    <property type="component" value="Unassembled WGS sequence"/>
</dbReference>
<dbReference type="InterPro" id="IPR008023">
    <property type="entry name" value="DUF748"/>
</dbReference>
<gene>
    <name evidence="3" type="ORF">IM725_18505</name>
</gene>
<evidence type="ECO:0000313" key="3">
    <source>
        <dbReference type="EMBL" id="MBE7942564.1"/>
    </source>
</evidence>
<accession>A0ABR9SJM8</accession>
<sequence length="1089" mass="114245">MGLGSWRWKVGVGLLLALAAYAALGFWFVPWFVQREASRYIVQVLHRQGGIGSLRFNPFTLRLEAADLTLAEADGAPLARVGSLDVSLRWRSLTSRAWHFGPIRIGQPTAYLRIAPDGRFNIAELLQSLPPSQPAAEPAALPRLVIERLAVEDGLVQIQDRQAGYDNTITPIGFELDDFNTLADGGDTHTLSAQSRYGGKLLWRGHLSLQPLRATGELVLENASLGELAAYIKPRVAGLVQLEGRLAATLPYTVEYAGGRLDVHLNGARLGLQGLALDWQGLQGRVDSGELGLTAHLARAGNGPLQFSASGGNLSMTDLHLAKAGLAPLALTRLAVREAALDLQARRLRAGKLALEGLDLDVQRDPQGAISLLRWLPAQGGKPAAGSGADAPPTPAWAAQVDRIELSRSRLAFADAGSGVHLRLAAIDATVLGAGTDLDKPLTFDADVQVQEGGRLSAQGTLVPATAALQAQVQVAGLALKPVEPLLARFVKLRIGGGKVDARGRLDTGGGSARAPALRYAGSLDVAGFALRETTGELFAGWKRLSAPQLTLALAPNRLDIPELRLTGADAKLIIEENRSLNAARLLVRPPAAAASAATAAAAPASAAAAPVQAQAQAQAVASAPARPAAKPAAAPAPAGDPFPVRIRRLRVANSRLEFTDLSLRPQFSARIYELGGAVNGISSSGSARSQIALEGRVDEFGLARIEGELNPFVPRFNTDVRFSFRNVDMVPASPYSMKFAGYRIASGRISLDLDYKVREGRLEGNNHVVIDKLTLGERVDSPDALKIPLQLALAILTDSDGRIDLGLPVSGDLDDPQFSYGALIWKAITNVLTKVVTAPFRALGSLLGVSGNSLEAIAFDPGSSRLLPPEREKLGQVAQALAKRGNLRLEVPASYSEAADGAALREDALRRELLARAGVKLQPGEAPGPLDLGDRKLRSAMRELYAKRFGDGELDKARKAAEAEAGRAAAQSAARAGGGATGAGAPAAAPATPAAPVPLWQRAANLISGEPQVADASAFYRALHDRLAREQPLPADALPALGRARAQQLLSALAQAGVDGTRASAAAPAAVESAPGKPVPLKLGLAPR</sequence>
<evidence type="ECO:0000256" key="2">
    <source>
        <dbReference type="SAM" id="Phobius"/>
    </source>
</evidence>
<dbReference type="EMBL" id="JADDOJ010000109">
    <property type="protein sequence ID" value="MBE7942564.1"/>
    <property type="molecule type" value="Genomic_DNA"/>
</dbReference>
<dbReference type="PANTHER" id="PTHR30441">
    <property type="entry name" value="DUF748 DOMAIN-CONTAINING PROTEIN"/>
    <property type="match status" value="1"/>
</dbReference>
<keyword evidence="4" id="KW-1185">Reference proteome</keyword>
<feature type="region of interest" description="Disordered" evidence="1">
    <location>
        <begin position="1068"/>
        <end position="1089"/>
    </location>
</feature>
<evidence type="ECO:0000313" key="4">
    <source>
        <dbReference type="Proteomes" id="UP000715965"/>
    </source>
</evidence>
<dbReference type="RefSeq" id="WP_193782112.1">
    <property type="nucleotide sequence ID" value="NZ_JADDOJ010000109.1"/>
</dbReference>
<dbReference type="PANTHER" id="PTHR30441:SF8">
    <property type="entry name" value="DUF748 DOMAIN-CONTAINING PROTEIN"/>
    <property type="match status" value="1"/>
</dbReference>
<evidence type="ECO:0000256" key="1">
    <source>
        <dbReference type="SAM" id="MobiDB-lite"/>
    </source>
</evidence>
<keyword evidence="2" id="KW-0812">Transmembrane</keyword>
<protein>
    <submittedName>
        <fullName evidence="3">DUF748 domain-containing protein</fullName>
    </submittedName>
</protein>
<reference evidence="3 4" key="1">
    <citation type="submission" date="2020-10" db="EMBL/GenBank/DDBJ databases">
        <title>Draft genome of Ramlibacter aquaticus LMG 30558.</title>
        <authorList>
            <person name="Props R."/>
        </authorList>
    </citation>
    <scope>NUCLEOTIDE SEQUENCE [LARGE SCALE GENOMIC DNA]</scope>
    <source>
        <strain evidence="3 4">LMG 30558</strain>
    </source>
</reference>
<dbReference type="InterPro" id="IPR052894">
    <property type="entry name" value="AsmA-related"/>
</dbReference>
<dbReference type="Pfam" id="PF05359">
    <property type="entry name" value="DUF748"/>
    <property type="match status" value="2"/>
</dbReference>
<name>A0ABR9SJM8_9BURK</name>
<keyword evidence="2" id="KW-0472">Membrane</keyword>
<comment type="caution">
    <text evidence="3">The sequence shown here is derived from an EMBL/GenBank/DDBJ whole genome shotgun (WGS) entry which is preliminary data.</text>
</comment>
<keyword evidence="2" id="KW-1133">Transmembrane helix</keyword>